<evidence type="ECO:0000313" key="9">
    <source>
        <dbReference type="Proteomes" id="UP000037405"/>
    </source>
</evidence>
<feature type="signal peptide" evidence="6">
    <location>
        <begin position="1"/>
        <end position="22"/>
    </location>
</feature>
<dbReference type="EMBL" id="LGUE01000004">
    <property type="protein sequence ID" value="KON85129.1"/>
    <property type="molecule type" value="Genomic_DNA"/>
</dbReference>
<feature type="coiled-coil region" evidence="5">
    <location>
        <begin position="155"/>
        <end position="189"/>
    </location>
</feature>
<protein>
    <submittedName>
        <fullName evidence="8">ABC transporter</fullName>
    </submittedName>
</protein>
<evidence type="ECO:0000256" key="6">
    <source>
        <dbReference type="SAM" id="SignalP"/>
    </source>
</evidence>
<evidence type="ECO:0000313" key="8">
    <source>
        <dbReference type="EMBL" id="KON85129.1"/>
    </source>
</evidence>
<accession>A0A0M0G5L5</accession>
<dbReference type="GO" id="GO:0030288">
    <property type="term" value="C:outer membrane-bounded periplasmic space"/>
    <property type="evidence" value="ECO:0007669"/>
    <property type="project" value="TreeGrafter"/>
</dbReference>
<dbReference type="PROSITE" id="PS50983">
    <property type="entry name" value="FE_B12_PBP"/>
    <property type="match status" value="1"/>
</dbReference>
<reference evidence="9" key="1">
    <citation type="submission" date="2015-07" db="EMBL/GenBank/DDBJ databases">
        <title>Fjat-14235 jcm11544.</title>
        <authorList>
            <person name="Liu B."/>
            <person name="Wang J."/>
            <person name="Zhu Y."/>
            <person name="Liu G."/>
            <person name="Chen Q."/>
            <person name="Chen Z."/>
            <person name="Lan J."/>
            <person name="Che J."/>
            <person name="Ge C."/>
            <person name="Shi H."/>
            <person name="Pan Z."/>
            <person name="Liu X."/>
        </authorList>
    </citation>
    <scope>NUCLEOTIDE SEQUENCE [LARGE SCALE GENOMIC DNA]</scope>
    <source>
        <strain evidence="9">JCM 11544</strain>
    </source>
</reference>
<feature type="chain" id="PRO_5005599261" evidence="6">
    <location>
        <begin position="23"/>
        <end position="311"/>
    </location>
</feature>
<dbReference type="InterPro" id="IPR002491">
    <property type="entry name" value="ABC_transptr_periplasmic_BD"/>
</dbReference>
<comment type="subcellular location">
    <subcellularLocation>
        <location evidence="1">Cell membrane</location>
        <topology evidence="1">Lipid-anchor</topology>
    </subcellularLocation>
</comment>
<keyword evidence="5" id="KW-0175">Coiled coil</keyword>
<feature type="domain" description="Fe/B12 periplasmic-binding" evidence="7">
    <location>
        <begin position="54"/>
        <end position="311"/>
    </location>
</feature>
<dbReference type="PROSITE" id="PS51257">
    <property type="entry name" value="PROKAR_LIPOPROTEIN"/>
    <property type="match status" value="1"/>
</dbReference>
<keyword evidence="4 6" id="KW-0732">Signal</keyword>
<keyword evidence="9" id="KW-1185">Reference proteome</keyword>
<dbReference type="AlphaFoldDB" id="A0A0M0G5L5"/>
<comment type="caution">
    <text evidence="8">The sequence shown here is derived from an EMBL/GenBank/DDBJ whole genome shotgun (WGS) entry which is preliminary data.</text>
</comment>
<dbReference type="Pfam" id="PF01497">
    <property type="entry name" value="Peripla_BP_2"/>
    <property type="match status" value="1"/>
</dbReference>
<dbReference type="PANTHER" id="PTHR30532:SF28">
    <property type="entry name" value="PETROBACTIN-BINDING PROTEIN YCLQ"/>
    <property type="match status" value="1"/>
</dbReference>
<name>A0A0M0G5L5_9BACI</name>
<dbReference type="InterPro" id="IPR033870">
    <property type="entry name" value="FatB"/>
</dbReference>
<dbReference type="Gene3D" id="3.40.50.1980">
    <property type="entry name" value="Nitrogenase molybdenum iron protein domain"/>
    <property type="match status" value="2"/>
</dbReference>
<evidence type="ECO:0000259" key="7">
    <source>
        <dbReference type="PROSITE" id="PS50983"/>
    </source>
</evidence>
<dbReference type="OrthoDB" id="63946at2"/>
<sequence length="311" mass="34630">MKKWTFLALTLAILLLLGACGKKEESSSSATSDDKTITIKHELGEAKVKENPDKVVVFDFGVLDTLDELGVKVDGVPQAAVPPYLEDYKNSDYTNVGSLKEPDFEAIHSLKPDVIFISARQADLYDEFAEIAPTVYIPVDSTDYVNSFKSNMNTIAKIFNKEDEMKKELAEVDKEVKSIQEETESLDSNALVIMGSSEDISVFGPESRFGIIHDVFGFKPADDGIEKSTHGQKVTYEYVKEQNPGILFVIDRDAAFDPKASIKESFENDLVKKTQAFKDDRIIYLNGAEWYLSGGGLQSMRHMIEDAKKAL</sequence>
<dbReference type="SUPFAM" id="SSF53807">
    <property type="entry name" value="Helical backbone' metal receptor"/>
    <property type="match status" value="1"/>
</dbReference>
<dbReference type="RefSeq" id="WP_053428732.1">
    <property type="nucleotide sequence ID" value="NZ_JAUKEH010000002.1"/>
</dbReference>
<evidence type="ECO:0000256" key="1">
    <source>
        <dbReference type="ARBA" id="ARBA00004193"/>
    </source>
</evidence>
<organism evidence="8 9">
    <name type="scientific">Rossellomorea marisflavi</name>
    <dbReference type="NCBI Taxonomy" id="189381"/>
    <lineage>
        <taxon>Bacteria</taxon>
        <taxon>Bacillati</taxon>
        <taxon>Bacillota</taxon>
        <taxon>Bacilli</taxon>
        <taxon>Bacillales</taxon>
        <taxon>Bacillaceae</taxon>
        <taxon>Rossellomorea</taxon>
    </lineage>
</organism>
<keyword evidence="3" id="KW-0813">Transport</keyword>
<dbReference type="PATRIC" id="fig|189381.12.peg.2921"/>
<proteinExistence type="inferred from homology"/>
<dbReference type="PANTHER" id="PTHR30532">
    <property type="entry name" value="IRON III DICITRATE-BINDING PERIPLASMIC PROTEIN"/>
    <property type="match status" value="1"/>
</dbReference>
<dbReference type="GO" id="GO:0005886">
    <property type="term" value="C:plasma membrane"/>
    <property type="evidence" value="ECO:0007669"/>
    <property type="project" value="UniProtKB-SubCell"/>
</dbReference>
<gene>
    <name evidence="8" type="ORF">AF331_14235</name>
</gene>
<dbReference type="CDD" id="cd01140">
    <property type="entry name" value="FatB"/>
    <property type="match status" value="1"/>
</dbReference>
<evidence type="ECO:0000256" key="5">
    <source>
        <dbReference type="SAM" id="Coils"/>
    </source>
</evidence>
<evidence type="ECO:0000256" key="2">
    <source>
        <dbReference type="ARBA" id="ARBA00008814"/>
    </source>
</evidence>
<dbReference type="GO" id="GO:1901678">
    <property type="term" value="P:iron coordination entity transport"/>
    <property type="evidence" value="ECO:0007669"/>
    <property type="project" value="UniProtKB-ARBA"/>
</dbReference>
<comment type="similarity">
    <text evidence="2">Belongs to the bacterial solute-binding protein 8 family.</text>
</comment>
<dbReference type="Proteomes" id="UP000037405">
    <property type="component" value="Unassembled WGS sequence"/>
</dbReference>
<dbReference type="STRING" id="189381.GCA_900166615_01069"/>
<evidence type="ECO:0000256" key="3">
    <source>
        <dbReference type="ARBA" id="ARBA00022448"/>
    </source>
</evidence>
<dbReference type="InterPro" id="IPR051313">
    <property type="entry name" value="Bact_iron-sidero_bind"/>
</dbReference>
<evidence type="ECO:0000256" key="4">
    <source>
        <dbReference type="ARBA" id="ARBA00022729"/>
    </source>
</evidence>